<dbReference type="AlphaFoldDB" id="A0AAU9CUX4"/>
<keyword evidence="2" id="KW-1185">Reference proteome</keyword>
<dbReference type="RefSeq" id="WP_338394460.1">
    <property type="nucleotide sequence ID" value="NZ_AP025314.1"/>
</dbReference>
<reference evidence="1 2" key="1">
    <citation type="submission" date="2021-12" db="EMBL/GenBank/DDBJ databases">
        <title>Genome sequencing of bacteria with rrn-lacking chromosome and rrn-plasmid.</title>
        <authorList>
            <person name="Anda M."/>
            <person name="Iwasaki W."/>
        </authorList>
    </citation>
    <scope>NUCLEOTIDE SEQUENCE [LARGE SCALE GENOMIC DNA]</scope>
    <source>
        <strain evidence="1 2">DSM 100852</strain>
    </source>
</reference>
<organism evidence="1 2">
    <name type="scientific">Fulvitalea axinellae</name>
    <dbReference type="NCBI Taxonomy" id="1182444"/>
    <lineage>
        <taxon>Bacteria</taxon>
        <taxon>Pseudomonadati</taxon>
        <taxon>Bacteroidota</taxon>
        <taxon>Cytophagia</taxon>
        <taxon>Cytophagales</taxon>
        <taxon>Persicobacteraceae</taxon>
        <taxon>Fulvitalea</taxon>
    </lineage>
</organism>
<dbReference type="Proteomes" id="UP001348817">
    <property type="component" value="Chromosome"/>
</dbReference>
<dbReference type="InterPro" id="IPR053841">
    <property type="entry name" value="MksE"/>
</dbReference>
<name>A0AAU9CUX4_9BACT</name>
<dbReference type="EMBL" id="AP025314">
    <property type="protein sequence ID" value="BDD09247.1"/>
    <property type="molecule type" value="Genomic_DNA"/>
</dbReference>
<dbReference type="Pfam" id="PF21980">
    <property type="entry name" value="MksE"/>
    <property type="match status" value="1"/>
</dbReference>
<sequence length="189" mass="22673">MKDQLQKHIAPVFELLSRGNFLSENSGKHDQRRLHGIVKENFEFFHEYFSALNFRLEPHAESSFFYFSRVDTRYNLEQKLMKFYDYIDLLAFFSDYSVAFGEGYRFSVSDLEQKCKADTNLSEQLKALVQEELPFIERVRKVVKTMTDRGFFECEDEDRQDYKVLSSYRYLQELVQHIDIEIHDEKTPE</sequence>
<evidence type="ECO:0000313" key="2">
    <source>
        <dbReference type="Proteomes" id="UP001348817"/>
    </source>
</evidence>
<protein>
    <submittedName>
        <fullName evidence="1">Uncharacterized protein</fullName>
    </submittedName>
</protein>
<accession>A0AAU9CUX4</accession>
<proteinExistence type="predicted"/>
<dbReference type="KEGG" id="fax:FUAX_16790"/>
<gene>
    <name evidence="1" type="ORF">FUAX_16790</name>
</gene>
<evidence type="ECO:0000313" key="1">
    <source>
        <dbReference type="EMBL" id="BDD09247.1"/>
    </source>
</evidence>